<dbReference type="Proteomes" id="UP000059680">
    <property type="component" value="Chromosome 4"/>
</dbReference>
<feature type="compositionally biased region" description="Acidic residues" evidence="1">
    <location>
        <begin position="14"/>
        <end position="25"/>
    </location>
</feature>
<dbReference type="AlphaFoldDB" id="A0A0P0W701"/>
<proteinExistence type="predicted"/>
<sequence length="104" mass="10217">YLEPLGHIAAVAGGEDDGVEGDDAAVGELGEAPAEAGDAGDDGDLAGADPGEGAVVEHRGAAGGVLELERAGGGAADAELGEVAEDEPGEEDEDLVDEPEREPR</sequence>
<dbReference type="EMBL" id="AP014960">
    <property type="protein sequence ID" value="BAS87695.1"/>
    <property type="molecule type" value="Genomic_DNA"/>
</dbReference>
<keyword evidence="3" id="KW-1185">Reference proteome</keyword>
<feature type="non-terminal residue" evidence="2">
    <location>
        <position position="1"/>
    </location>
</feature>
<feature type="compositionally biased region" description="Low complexity" evidence="1">
    <location>
        <begin position="45"/>
        <end position="54"/>
    </location>
</feature>
<reference evidence="2 3" key="3">
    <citation type="journal article" date="2013" name="Rice">
        <title>Improvement of the Oryza sativa Nipponbare reference genome using next generation sequence and optical map data.</title>
        <authorList>
            <person name="Kawahara Y."/>
            <person name="de la Bastide M."/>
            <person name="Hamilton J.P."/>
            <person name="Kanamori H."/>
            <person name="McCombie W.R."/>
            <person name="Ouyang S."/>
            <person name="Schwartz D.C."/>
            <person name="Tanaka T."/>
            <person name="Wu J."/>
            <person name="Zhou S."/>
            <person name="Childs K.L."/>
            <person name="Davidson R.M."/>
            <person name="Lin H."/>
            <person name="Quesada-Ocampo L."/>
            <person name="Vaillancourt B."/>
            <person name="Sakai H."/>
            <person name="Lee S.S."/>
            <person name="Kim J."/>
            <person name="Numa H."/>
            <person name="Itoh T."/>
            <person name="Buell C.R."/>
            <person name="Matsumoto T."/>
        </authorList>
    </citation>
    <scope>NUCLEOTIDE SEQUENCE [LARGE SCALE GENOMIC DNA]</scope>
    <source>
        <strain evidence="3">cv. Nipponbare</strain>
    </source>
</reference>
<dbReference type="InParanoid" id="A0A0P0W701"/>
<feature type="region of interest" description="Disordered" evidence="1">
    <location>
        <begin position="12"/>
        <end position="104"/>
    </location>
</feature>
<evidence type="ECO:0000313" key="3">
    <source>
        <dbReference type="Proteomes" id="UP000059680"/>
    </source>
</evidence>
<evidence type="ECO:0000256" key="1">
    <source>
        <dbReference type="SAM" id="MobiDB-lite"/>
    </source>
</evidence>
<reference evidence="3" key="1">
    <citation type="journal article" date="2005" name="Nature">
        <title>The map-based sequence of the rice genome.</title>
        <authorList>
            <consortium name="International rice genome sequencing project (IRGSP)"/>
            <person name="Matsumoto T."/>
            <person name="Wu J."/>
            <person name="Kanamori H."/>
            <person name="Katayose Y."/>
            <person name="Fujisawa M."/>
            <person name="Namiki N."/>
            <person name="Mizuno H."/>
            <person name="Yamamoto K."/>
            <person name="Antonio B.A."/>
            <person name="Baba T."/>
            <person name="Sakata K."/>
            <person name="Nagamura Y."/>
            <person name="Aoki H."/>
            <person name="Arikawa K."/>
            <person name="Arita K."/>
            <person name="Bito T."/>
            <person name="Chiden Y."/>
            <person name="Fujitsuka N."/>
            <person name="Fukunaka R."/>
            <person name="Hamada M."/>
            <person name="Harada C."/>
            <person name="Hayashi A."/>
            <person name="Hijishita S."/>
            <person name="Honda M."/>
            <person name="Hosokawa S."/>
            <person name="Ichikawa Y."/>
            <person name="Idonuma A."/>
            <person name="Iijima M."/>
            <person name="Ikeda M."/>
            <person name="Ikeno M."/>
            <person name="Ito K."/>
            <person name="Ito S."/>
            <person name="Ito T."/>
            <person name="Ito Y."/>
            <person name="Ito Y."/>
            <person name="Iwabuchi A."/>
            <person name="Kamiya K."/>
            <person name="Karasawa W."/>
            <person name="Kurita K."/>
            <person name="Katagiri S."/>
            <person name="Kikuta A."/>
            <person name="Kobayashi H."/>
            <person name="Kobayashi N."/>
            <person name="Machita K."/>
            <person name="Maehara T."/>
            <person name="Masukawa M."/>
            <person name="Mizubayashi T."/>
            <person name="Mukai Y."/>
            <person name="Nagasaki H."/>
            <person name="Nagata Y."/>
            <person name="Naito S."/>
            <person name="Nakashima M."/>
            <person name="Nakama Y."/>
            <person name="Nakamichi Y."/>
            <person name="Nakamura M."/>
            <person name="Meguro A."/>
            <person name="Negishi M."/>
            <person name="Ohta I."/>
            <person name="Ohta T."/>
            <person name="Okamoto M."/>
            <person name="Ono N."/>
            <person name="Saji S."/>
            <person name="Sakaguchi M."/>
            <person name="Sakai K."/>
            <person name="Shibata M."/>
            <person name="Shimokawa T."/>
            <person name="Song J."/>
            <person name="Takazaki Y."/>
            <person name="Terasawa K."/>
            <person name="Tsugane M."/>
            <person name="Tsuji K."/>
            <person name="Ueda S."/>
            <person name="Waki K."/>
            <person name="Yamagata H."/>
            <person name="Yamamoto M."/>
            <person name="Yamamoto S."/>
            <person name="Yamane H."/>
            <person name="Yoshiki S."/>
            <person name="Yoshihara R."/>
            <person name="Yukawa K."/>
            <person name="Zhong H."/>
            <person name="Yano M."/>
            <person name="Yuan Q."/>
            <person name="Ouyang S."/>
            <person name="Liu J."/>
            <person name="Jones K.M."/>
            <person name="Gansberger K."/>
            <person name="Moffat K."/>
            <person name="Hill J."/>
            <person name="Bera J."/>
            <person name="Fadrosh D."/>
            <person name="Jin S."/>
            <person name="Johri S."/>
            <person name="Kim M."/>
            <person name="Overton L."/>
            <person name="Reardon M."/>
            <person name="Tsitrin T."/>
            <person name="Vuong H."/>
            <person name="Weaver B."/>
            <person name="Ciecko A."/>
            <person name="Tallon L."/>
            <person name="Jackson J."/>
            <person name="Pai G."/>
            <person name="Aken S.V."/>
            <person name="Utterback T."/>
            <person name="Reidmuller S."/>
            <person name="Feldblyum T."/>
            <person name="Hsiao J."/>
            <person name="Zismann V."/>
            <person name="Iobst S."/>
            <person name="de Vazeille A.R."/>
            <person name="Buell C.R."/>
            <person name="Ying K."/>
            <person name="Li Y."/>
            <person name="Lu T."/>
            <person name="Huang Y."/>
            <person name="Zhao Q."/>
            <person name="Feng Q."/>
            <person name="Zhang L."/>
            <person name="Zhu J."/>
            <person name="Weng Q."/>
            <person name="Mu J."/>
            <person name="Lu Y."/>
            <person name="Fan D."/>
            <person name="Liu Y."/>
            <person name="Guan J."/>
            <person name="Zhang Y."/>
            <person name="Yu S."/>
            <person name="Liu X."/>
            <person name="Zhang Y."/>
            <person name="Hong G."/>
            <person name="Han B."/>
            <person name="Choisne N."/>
            <person name="Demange N."/>
            <person name="Orjeda G."/>
            <person name="Samain S."/>
            <person name="Cattolico L."/>
            <person name="Pelletier E."/>
            <person name="Couloux A."/>
            <person name="Segurens B."/>
            <person name="Wincker P."/>
            <person name="D'Hont A."/>
            <person name="Scarpelli C."/>
            <person name="Weissenbach J."/>
            <person name="Salanoubat M."/>
            <person name="Quetier F."/>
            <person name="Yu Y."/>
            <person name="Kim H.R."/>
            <person name="Rambo T."/>
            <person name="Currie J."/>
            <person name="Collura K."/>
            <person name="Luo M."/>
            <person name="Yang T."/>
            <person name="Ammiraju J.S.S."/>
            <person name="Engler F."/>
            <person name="Soderlund C."/>
            <person name="Wing R.A."/>
            <person name="Palmer L.E."/>
            <person name="de la Bastide M."/>
            <person name="Spiegel L."/>
            <person name="Nascimento L."/>
            <person name="Zutavern T."/>
            <person name="O'Shaughnessy A."/>
            <person name="Dike S."/>
            <person name="Dedhia N."/>
            <person name="Preston R."/>
            <person name="Balija V."/>
            <person name="McCombie W.R."/>
            <person name="Chow T."/>
            <person name="Chen H."/>
            <person name="Chung M."/>
            <person name="Chen C."/>
            <person name="Shaw J."/>
            <person name="Wu H."/>
            <person name="Hsiao K."/>
            <person name="Chao Y."/>
            <person name="Chu M."/>
            <person name="Cheng C."/>
            <person name="Hour A."/>
            <person name="Lee P."/>
            <person name="Lin S."/>
            <person name="Lin Y."/>
            <person name="Liou J."/>
            <person name="Liu S."/>
            <person name="Hsing Y."/>
            <person name="Raghuvanshi S."/>
            <person name="Mohanty A."/>
            <person name="Bharti A.K."/>
            <person name="Gaur A."/>
            <person name="Gupta V."/>
            <person name="Kumar D."/>
            <person name="Ravi V."/>
            <person name="Vij S."/>
            <person name="Kapur A."/>
            <person name="Khurana P."/>
            <person name="Khurana P."/>
            <person name="Khurana J.P."/>
            <person name="Tyagi A.K."/>
            <person name="Gaikwad K."/>
            <person name="Singh A."/>
            <person name="Dalal V."/>
            <person name="Srivastava S."/>
            <person name="Dixit A."/>
            <person name="Pal A.K."/>
            <person name="Ghazi I.A."/>
            <person name="Yadav M."/>
            <person name="Pandit A."/>
            <person name="Bhargava A."/>
            <person name="Sureshbabu K."/>
            <person name="Batra K."/>
            <person name="Sharma T.R."/>
            <person name="Mohapatra T."/>
            <person name="Singh N.K."/>
            <person name="Messing J."/>
            <person name="Nelson A.B."/>
            <person name="Fuks G."/>
            <person name="Kavchok S."/>
            <person name="Keizer G."/>
            <person name="Linton E."/>
            <person name="Llaca V."/>
            <person name="Song R."/>
            <person name="Tanyolac B."/>
            <person name="Young S."/>
            <person name="Ho-Il K."/>
            <person name="Hahn J.H."/>
            <person name="Sangsakoo G."/>
            <person name="Vanavichit A."/>
            <person name="de Mattos Luiz.A.T."/>
            <person name="Zimmer P.D."/>
            <person name="Malone G."/>
            <person name="Dellagostin O."/>
            <person name="de Oliveira A.C."/>
            <person name="Bevan M."/>
            <person name="Bancroft I."/>
            <person name="Minx P."/>
            <person name="Cordum H."/>
            <person name="Wilson R."/>
            <person name="Cheng Z."/>
            <person name="Jin W."/>
            <person name="Jiang J."/>
            <person name="Leong S.A."/>
            <person name="Iwama H."/>
            <person name="Gojobori T."/>
            <person name="Itoh T."/>
            <person name="Niimura Y."/>
            <person name="Fujii Y."/>
            <person name="Habara T."/>
            <person name="Sakai H."/>
            <person name="Sato Y."/>
            <person name="Wilson G."/>
            <person name="Kumar K."/>
            <person name="McCouch S."/>
            <person name="Juretic N."/>
            <person name="Hoen D."/>
            <person name="Wright S."/>
            <person name="Bruskiewich R."/>
            <person name="Bureau T."/>
            <person name="Miyao A."/>
            <person name="Hirochika H."/>
            <person name="Nishikawa T."/>
            <person name="Kadowaki K."/>
            <person name="Sugiura M."/>
            <person name="Burr B."/>
            <person name="Sasaki T."/>
        </authorList>
    </citation>
    <scope>NUCLEOTIDE SEQUENCE [LARGE SCALE GENOMIC DNA]</scope>
    <source>
        <strain evidence="3">cv. Nipponbare</strain>
    </source>
</reference>
<dbReference type="eggNOG" id="ENOG502R75D">
    <property type="taxonomic scope" value="Eukaryota"/>
</dbReference>
<evidence type="ECO:0000313" key="2">
    <source>
        <dbReference type="EMBL" id="BAS87695.1"/>
    </source>
</evidence>
<name>A0A0P0W701_ORYSJ</name>
<feature type="compositionally biased region" description="Acidic residues" evidence="1">
    <location>
        <begin position="79"/>
        <end position="104"/>
    </location>
</feature>
<organism evidence="2 3">
    <name type="scientific">Oryza sativa subsp. japonica</name>
    <name type="common">Rice</name>
    <dbReference type="NCBI Taxonomy" id="39947"/>
    <lineage>
        <taxon>Eukaryota</taxon>
        <taxon>Viridiplantae</taxon>
        <taxon>Streptophyta</taxon>
        <taxon>Embryophyta</taxon>
        <taxon>Tracheophyta</taxon>
        <taxon>Spermatophyta</taxon>
        <taxon>Magnoliopsida</taxon>
        <taxon>Liliopsida</taxon>
        <taxon>Poales</taxon>
        <taxon>Poaceae</taxon>
        <taxon>BOP clade</taxon>
        <taxon>Oryzoideae</taxon>
        <taxon>Oryzeae</taxon>
        <taxon>Oryzinae</taxon>
        <taxon>Oryza</taxon>
        <taxon>Oryza sativa</taxon>
    </lineage>
</organism>
<dbReference type="PaxDb" id="39947-A0A0P0W701"/>
<gene>
    <name evidence="2" type="ordered locus">Os04g0129050</name>
    <name evidence="2" type="ORF">OSNPB_040129050</name>
</gene>
<protein>
    <submittedName>
        <fullName evidence="2">Os04g0129050 protein</fullName>
    </submittedName>
</protein>
<reference evidence="2 3" key="2">
    <citation type="journal article" date="2013" name="Plant Cell Physiol.">
        <title>Rice Annotation Project Database (RAP-DB): an integrative and interactive database for rice genomics.</title>
        <authorList>
            <person name="Sakai H."/>
            <person name="Lee S.S."/>
            <person name="Tanaka T."/>
            <person name="Numa H."/>
            <person name="Kim J."/>
            <person name="Kawahara Y."/>
            <person name="Wakimoto H."/>
            <person name="Yang C.C."/>
            <person name="Iwamoto M."/>
            <person name="Abe T."/>
            <person name="Yamada Y."/>
            <person name="Muto A."/>
            <person name="Inokuchi H."/>
            <person name="Ikemura T."/>
            <person name="Matsumoto T."/>
            <person name="Sasaki T."/>
            <person name="Itoh T."/>
        </authorList>
    </citation>
    <scope>NUCLEOTIDE SEQUENCE [LARGE SCALE GENOMIC DNA]</scope>
    <source>
        <strain evidence="3">cv. Nipponbare</strain>
    </source>
</reference>
<accession>A0A0P0W701</accession>
<feature type="non-terminal residue" evidence="2">
    <location>
        <position position="104"/>
    </location>
</feature>
<feature type="compositionally biased region" description="Low complexity" evidence="1">
    <location>
        <begin position="26"/>
        <end position="37"/>
    </location>
</feature>
<dbReference type="FunCoup" id="A0A0P0W701">
    <property type="interactions" value="331"/>
</dbReference>